<gene>
    <name evidence="2" type="ORF">E6C60_1379</name>
</gene>
<sequence>MANKNPDYDGRFPGVDPIPEPDRPDHGATDMIDDVIGGILENKDKEEMKRENSHGNETVDRRPGHLPDEDEA</sequence>
<feature type="compositionally biased region" description="Basic and acidic residues" evidence="1">
    <location>
        <begin position="41"/>
        <end position="72"/>
    </location>
</feature>
<evidence type="ECO:0000256" key="1">
    <source>
        <dbReference type="SAM" id="MobiDB-lite"/>
    </source>
</evidence>
<keyword evidence="3" id="KW-1185">Reference proteome</keyword>
<protein>
    <submittedName>
        <fullName evidence="2">Uncharacterized protein</fullName>
    </submittedName>
</protein>
<feature type="region of interest" description="Disordered" evidence="1">
    <location>
        <begin position="1"/>
        <end position="72"/>
    </location>
</feature>
<organism evidence="2 3">
    <name type="scientific">Paenibacillus algicola</name>
    <dbReference type="NCBI Taxonomy" id="2565926"/>
    <lineage>
        <taxon>Bacteria</taxon>
        <taxon>Bacillati</taxon>
        <taxon>Bacillota</taxon>
        <taxon>Bacilli</taxon>
        <taxon>Bacillales</taxon>
        <taxon>Paenibacillaceae</taxon>
        <taxon>Paenibacillus</taxon>
    </lineage>
</organism>
<evidence type="ECO:0000313" key="3">
    <source>
        <dbReference type="Proteomes" id="UP000300879"/>
    </source>
</evidence>
<feature type="compositionally biased region" description="Basic and acidic residues" evidence="1">
    <location>
        <begin position="1"/>
        <end position="10"/>
    </location>
</feature>
<dbReference type="EMBL" id="CP040396">
    <property type="protein sequence ID" value="QCT02095.1"/>
    <property type="molecule type" value="Genomic_DNA"/>
</dbReference>
<dbReference type="AlphaFoldDB" id="A0A4P8XIA7"/>
<accession>A0A4P8XIA7</accession>
<reference evidence="2 3" key="1">
    <citation type="submission" date="2019-05" db="EMBL/GenBank/DDBJ databases">
        <authorList>
            <person name="Chen C."/>
        </authorList>
    </citation>
    <scope>NUCLEOTIDE SEQUENCE [LARGE SCALE GENOMIC DNA]</scope>
    <source>
        <strain evidence="2 3">HB172198</strain>
    </source>
</reference>
<dbReference type="RefSeq" id="WP_138225170.1">
    <property type="nucleotide sequence ID" value="NZ_CP040396.1"/>
</dbReference>
<proteinExistence type="predicted"/>
<evidence type="ECO:0000313" key="2">
    <source>
        <dbReference type="EMBL" id="QCT02095.1"/>
    </source>
</evidence>
<dbReference type="Proteomes" id="UP000300879">
    <property type="component" value="Chromosome"/>
</dbReference>
<name>A0A4P8XIA7_9BACL</name>
<dbReference type="OrthoDB" id="2643224at2"/>
<dbReference type="KEGG" id="palo:E6C60_1379"/>